<gene>
    <name evidence="1" type="ORF">H9754_13735</name>
</gene>
<evidence type="ECO:0000313" key="1">
    <source>
        <dbReference type="EMBL" id="HJC51610.1"/>
    </source>
</evidence>
<dbReference type="Gene3D" id="3.40.430.10">
    <property type="entry name" value="Dihydrofolate Reductase, subunit A"/>
    <property type="match status" value="1"/>
</dbReference>
<evidence type="ECO:0000313" key="2">
    <source>
        <dbReference type="Proteomes" id="UP000823904"/>
    </source>
</evidence>
<dbReference type="AlphaFoldDB" id="A0A9D2PIV3"/>
<reference evidence="1" key="2">
    <citation type="submission" date="2021-04" db="EMBL/GenBank/DDBJ databases">
        <authorList>
            <person name="Gilroy R."/>
        </authorList>
    </citation>
    <scope>NUCLEOTIDE SEQUENCE</scope>
    <source>
        <strain evidence="1">ChiSjej3B21-8574</strain>
    </source>
</reference>
<organism evidence="1 2">
    <name type="scientific">Candidatus Anaerostipes avistercoris</name>
    <dbReference type="NCBI Taxonomy" id="2838462"/>
    <lineage>
        <taxon>Bacteria</taxon>
        <taxon>Bacillati</taxon>
        <taxon>Bacillota</taxon>
        <taxon>Clostridia</taxon>
        <taxon>Lachnospirales</taxon>
        <taxon>Lachnospiraceae</taxon>
        <taxon>Anaerostipes</taxon>
    </lineage>
</organism>
<sequence>MTGKNRPYIICHMLSSIDGRISGDFFRLSELQPARSAFGRIRSEFDCDGILYGTVTAAVFDRSPYCSENIPAAFSLLDVQKLDEDTLWLRYRPKNIRGK</sequence>
<accession>A0A9D2PIV3</accession>
<comment type="caution">
    <text evidence="1">The sequence shown here is derived from an EMBL/GenBank/DDBJ whole genome shotgun (WGS) entry which is preliminary data.</text>
</comment>
<dbReference type="EMBL" id="DWWD01000048">
    <property type="protein sequence ID" value="HJC51610.1"/>
    <property type="molecule type" value="Genomic_DNA"/>
</dbReference>
<dbReference type="Proteomes" id="UP000823904">
    <property type="component" value="Unassembled WGS sequence"/>
</dbReference>
<protein>
    <submittedName>
        <fullName evidence="1">Dihydrofolate reductase family protein</fullName>
    </submittedName>
</protein>
<name>A0A9D2PIV3_9FIRM</name>
<dbReference type="InterPro" id="IPR024072">
    <property type="entry name" value="DHFR-like_dom_sf"/>
</dbReference>
<proteinExistence type="predicted"/>
<dbReference type="SUPFAM" id="SSF53597">
    <property type="entry name" value="Dihydrofolate reductase-like"/>
    <property type="match status" value="1"/>
</dbReference>
<reference evidence="1" key="1">
    <citation type="journal article" date="2021" name="PeerJ">
        <title>Extensive microbial diversity within the chicken gut microbiome revealed by metagenomics and culture.</title>
        <authorList>
            <person name="Gilroy R."/>
            <person name="Ravi A."/>
            <person name="Getino M."/>
            <person name="Pursley I."/>
            <person name="Horton D.L."/>
            <person name="Alikhan N.F."/>
            <person name="Baker D."/>
            <person name="Gharbi K."/>
            <person name="Hall N."/>
            <person name="Watson M."/>
            <person name="Adriaenssens E.M."/>
            <person name="Foster-Nyarko E."/>
            <person name="Jarju S."/>
            <person name="Secka A."/>
            <person name="Antonio M."/>
            <person name="Oren A."/>
            <person name="Chaudhuri R.R."/>
            <person name="La Ragione R."/>
            <person name="Hildebrand F."/>
            <person name="Pallen M.J."/>
        </authorList>
    </citation>
    <scope>NUCLEOTIDE SEQUENCE</scope>
    <source>
        <strain evidence="1">ChiSjej3B21-8574</strain>
    </source>
</reference>